<dbReference type="EMBL" id="KV427663">
    <property type="protein sequence ID" value="KZT01513.1"/>
    <property type="molecule type" value="Genomic_DNA"/>
</dbReference>
<feature type="region of interest" description="Disordered" evidence="1">
    <location>
        <begin position="1"/>
        <end position="22"/>
    </location>
</feature>
<dbReference type="RefSeq" id="XP_040759253.1">
    <property type="nucleotide sequence ID" value="XM_040911733.1"/>
</dbReference>
<protein>
    <submittedName>
        <fullName evidence="2">Uncharacterized protein</fullName>
    </submittedName>
</protein>
<evidence type="ECO:0000313" key="3">
    <source>
        <dbReference type="Proteomes" id="UP000076871"/>
    </source>
</evidence>
<dbReference type="InParanoid" id="A0A165BRD8"/>
<evidence type="ECO:0000256" key="1">
    <source>
        <dbReference type="SAM" id="MobiDB-lite"/>
    </source>
</evidence>
<dbReference type="GeneID" id="63828761"/>
<dbReference type="AlphaFoldDB" id="A0A165BRD8"/>
<reference evidence="2 3" key="1">
    <citation type="journal article" date="2016" name="Mol. Biol. Evol.">
        <title>Comparative Genomics of Early-Diverging Mushroom-Forming Fungi Provides Insights into the Origins of Lignocellulose Decay Capabilities.</title>
        <authorList>
            <person name="Nagy L.G."/>
            <person name="Riley R."/>
            <person name="Tritt A."/>
            <person name="Adam C."/>
            <person name="Daum C."/>
            <person name="Floudas D."/>
            <person name="Sun H."/>
            <person name="Yadav J.S."/>
            <person name="Pangilinan J."/>
            <person name="Larsson K.H."/>
            <person name="Matsuura K."/>
            <person name="Barry K."/>
            <person name="Labutti K."/>
            <person name="Kuo R."/>
            <person name="Ohm R.A."/>
            <person name="Bhattacharya S.S."/>
            <person name="Shirouzu T."/>
            <person name="Yoshinaga Y."/>
            <person name="Martin F.M."/>
            <person name="Grigoriev I.V."/>
            <person name="Hibbett D.S."/>
        </authorList>
    </citation>
    <scope>NUCLEOTIDE SEQUENCE [LARGE SCALE GENOMIC DNA]</scope>
    <source>
        <strain evidence="2 3">93-53</strain>
    </source>
</reference>
<evidence type="ECO:0000313" key="2">
    <source>
        <dbReference type="EMBL" id="KZT01513.1"/>
    </source>
</evidence>
<keyword evidence="3" id="KW-1185">Reference proteome</keyword>
<dbReference type="Proteomes" id="UP000076871">
    <property type="component" value="Unassembled WGS sequence"/>
</dbReference>
<proteinExistence type="predicted"/>
<name>A0A165BRD8_9APHY</name>
<gene>
    <name evidence="2" type="ORF">LAESUDRAFT_752579</name>
</gene>
<sequence>MSSRRHPSPSNMLPTTGKGVRRRKRKLMESVLARPHSLIFSIISRTRRRSSAIPLAALSVMQIYIKALRKSEAVAYFGTSFHRLSSSILRLMRSTGGCTEVRVQEVYTEGRITHDPIAAVDVRVTRAESIRNTESGWHSLTGRQTSASRASNEGGVHVGQRPFKIRWMFGIRDSHVKWQLAFDQFTDSLSGAGDAIGACNGVLGKESAELERK</sequence>
<dbReference type="OrthoDB" id="67445at2759"/>
<accession>A0A165BRD8</accession>
<organism evidence="2 3">
    <name type="scientific">Laetiporus sulphureus 93-53</name>
    <dbReference type="NCBI Taxonomy" id="1314785"/>
    <lineage>
        <taxon>Eukaryota</taxon>
        <taxon>Fungi</taxon>
        <taxon>Dikarya</taxon>
        <taxon>Basidiomycota</taxon>
        <taxon>Agaricomycotina</taxon>
        <taxon>Agaricomycetes</taxon>
        <taxon>Polyporales</taxon>
        <taxon>Laetiporus</taxon>
    </lineage>
</organism>